<organism evidence="1 2">
    <name type="scientific">Plectosphaerella cucumerina</name>
    <dbReference type="NCBI Taxonomy" id="40658"/>
    <lineage>
        <taxon>Eukaryota</taxon>
        <taxon>Fungi</taxon>
        <taxon>Dikarya</taxon>
        <taxon>Ascomycota</taxon>
        <taxon>Pezizomycotina</taxon>
        <taxon>Sordariomycetes</taxon>
        <taxon>Hypocreomycetidae</taxon>
        <taxon>Glomerellales</taxon>
        <taxon>Plectosphaerellaceae</taxon>
        <taxon>Plectosphaerella</taxon>
    </lineage>
</organism>
<dbReference type="EMBL" id="JAGPXD010000002">
    <property type="protein sequence ID" value="KAH7366999.1"/>
    <property type="molecule type" value="Genomic_DNA"/>
</dbReference>
<comment type="caution">
    <text evidence="1">The sequence shown here is derived from an EMBL/GenBank/DDBJ whole genome shotgun (WGS) entry which is preliminary data.</text>
</comment>
<protein>
    <submittedName>
        <fullName evidence="1">Uncharacterized protein</fullName>
    </submittedName>
</protein>
<evidence type="ECO:0000313" key="1">
    <source>
        <dbReference type="EMBL" id="KAH7366999.1"/>
    </source>
</evidence>
<sequence>MQLGTRQLHGVSRYQLVLKRRPSPATHSLQQHQLRGRQHHRGAHLCRFPSDITGTRAAFTTTKYLDMATFQLKFKPDDTSYDDGAVFSTIQPFLEGRGDATLAETVKSIAATLPGPPDERGSDEHYSLYNLFIDVAKQIPYDEPALVKLVGVVEQLSQSPKTTLKETTDGVEKLRTLHTLGWNLRDAFNPPFGNINPPEQAELSGFLSLNAFMALLWSRNLIEGYDFALWQLRSAFEEEVADETEAGHLAAAAAFWAIHAGSRLRQLVVDPPKLSGPEERSLSAGDKFGGASGYGEERWAFWVKAFEARAGGSGVDTKLAQRAVSVLKGLEPSRW</sequence>
<dbReference type="OrthoDB" id="3350591at2759"/>
<dbReference type="Proteomes" id="UP000813385">
    <property type="component" value="Unassembled WGS sequence"/>
</dbReference>
<dbReference type="InterPro" id="IPR022085">
    <property type="entry name" value="OpdG"/>
</dbReference>
<reference evidence="1" key="1">
    <citation type="journal article" date="2021" name="Nat. Commun.">
        <title>Genetic determinants of endophytism in the Arabidopsis root mycobiome.</title>
        <authorList>
            <person name="Mesny F."/>
            <person name="Miyauchi S."/>
            <person name="Thiergart T."/>
            <person name="Pickel B."/>
            <person name="Atanasova L."/>
            <person name="Karlsson M."/>
            <person name="Huettel B."/>
            <person name="Barry K.W."/>
            <person name="Haridas S."/>
            <person name="Chen C."/>
            <person name="Bauer D."/>
            <person name="Andreopoulos W."/>
            <person name="Pangilinan J."/>
            <person name="LaButti K."/>
            <person name="Riley R."/>
            <person name="Lipzen A."/>
            <person name="Clum A."/>
            <person name="Drula E."/>
            <person name="Henrissat B."/>
            <person name="Kohler A."/>
            <person name="Grigoriev I.V."/>
            <person name="Martin F.M."/>
            <person name="Hacquard S."/>
        </authorList>
    </citation>
    <scope>NUCLEOTIDE SEQUENCE</scope>
    <source>
        <strain evidence="1">MPI-CAGE-AT-0016</strain>
    </source>
</reference>
<dbReference type="InterPro" id="IPR053204">
    <property type="entry name" value="Oxopyrrolidines_Biosynth-assoc"/>
</dbReference>
<keyword evidence="2" id="KW-1185">Reference proteome</keyword>
<name>A0A8K0TP79_9PEZI</name>
<dbReference type="Pfam" id="PF12311">
    <property type="entry name" value="DUF3632"/>
    <property type="match status" value="1"/>
</dbReference>
<accession>A0A8K0TP79</accession>
<gene>
    <name evidence="1" type="ORF">B0T11DRAFT_274507</name>
</gene>
<dbReference type="PANTHER" id="PTHR38797:SF4">
    <property type="entry name" value="NUCLEAR PORE COMPLEX PROTEIN NUP85"/>
    <property type="match status" value="1"/>
</dbReference>
<dbReference type="PANTHER" id="PTHR38797">
    <property type="entry name" value="NUCLEAR PORE COMPLEX PROTEIN NUP85-RELATED"/>
    <property type="match status" value="1"/>
</dbReference>
<evidence type="ECO:0000313" key="2">
    <source>
        <dbReference type="Proteomes" id="UP000813385"/>
    </source>
</evidence>
<proteinExistence type="predicted"/>
<dbReference type="AlphaFoldDB" id="A0A8K0TP79"/>